<dbReference type="GO" id="GO:0009306">
    <property type="term" value="P:protein secretion"/>
    <property type="evidence" value="ECO:0007669"/>
    <property type="project" value="TreeGrafter"/>
</dbReference>
<sequence>MSTVDEEKLKQLKKELEKFKKGETIKGRSRTTPLGKLFDQISNKIDGFQLQKDVVGFLYNNFGGDKTETDRIYKRRYVIGQILNSLSEINKLSMKNKESSMISIPLYDIRIVGELTNILIIHGIYSVVPQGYLIPLDQRKLKNFKIQIAFERIDFKAGAPILKDILCKMTQIFESDSDLKDLILVGTGFTDTLSIAVLFSFSSDEYRQYLDKLESKSSTYQLLSFYSLLYRNSKQNPKYANFVLSLLTKQILKPNGMESLIDLVMGLREDEDIDITKINYVVQVIISSKPTGMSAVEYFQNIFTQIYKLLILVNRPLMNTILVEIINDIYLKNKAVIIDFLFKEIWKTFNPEPKKESDDIVLVCGVDLNNAFNVCLSISRSLNRNNQEIINELFEPVLLKLWYYANFQKEKGKDYGIVVNLIKNIIILGDTKHFVKLIISNLINFQDKWVFGTEDNNLTYIKFNTNEVYTNKDNKFLKLFDEIDFYVDSFVELATKLNDSDSELLNTVLITVLDTFTSKSFASNLDLPIQRVIDLKLIQSLLETFRIEIEDTPIAVLFFTNTYLTQFFNSKKSEPDAELRVIDEENDSDDEDGEEAIIQDSENVIALVPVLEIISELRPSRDDEKNQLERLQTLLKQNNASIPTTIKPFTDRIVEIDTHNLVLKPKIDAFNIETILKQINDTSPSIRVYALNNLTEHALSGKTGEGNSNVSVKYTVSLLIAQLKDPEPYVYLNSIKCLVSIISYDKSFLGVLVDQYSHSPKSIDEKLRLGEVITKFVKLNGKVLKQDQVKEIITMCINIARSDSKLQQRYKDNKDVRMKMSALSILGISCSECGYDIVPYVSDIVDLIHGIITFEESVELKRAAVVIVNDIVRNEKGLEILENYGEKIQILLEFIAEKDTDLLVSGFAEDALNSIEESFQKKLKISG</sequence>
<protein>
    <recommendedName>
        <fullName evidence="2">RNA polymerase II assembly factor Rtp1 C-terminal domain-containing protein</fullName>
    </recommendedName>
</protein>
<reference evidence="4" key="1">
    <citation type="journal article" date="2014" name="Microb. Cell Fact.">
        <title>Exploiting Issatchenkia orientalis SD108 for succinic acid production.</title>
        <authorList>
            <person name="Xiao H."/>
            <person name="Shao Z."/>
            <person name="Jiang Y."/>
            <person name="Dole S."/>
            <person name="Zhao H."/>
        </authorList>
    </citation>
    <scope>NUCLEOTIDE SEQUENCE [LARGE SCALE GENOMIC DNA]</scope>
    <source>
        <strain evidence="4">SD108</strain>
    </source>
</reference>
<evidence type="ECO:0000256" key="1">
    <source>
        <dbReference type="ARBA" id="ARBA00005724"/>
    </source>
</evidence>
<dbReference type="VEuPathDB" id="FungiDB:C5L36_0B01800"/>
<dbReference type="PANTHER" id="PTHR20959">
    <property type="entry name" value="TRANSPORT AND GOLGI ORGANIZATION PROTEIN 6 FAMILY MEMBER"/>
    <property type="match status" value="1"/>
</dbReference>
<dbReference type="PANTHER" id="PTHR20959:SF1">
    <property type="entry name" value="TRANSPORT AND GOLGI ORGANIZATION PROTEIN 6 HOMOLOG"/>
    <property type="match status" value="1"/>
</dbReference>
<comment type="similarity">
    <text evidence="1">Belongs to the Tango6 family.</text>
</comment>
<dbReference type="eggNOG" id="KOG4653">
    <property type="taxonomic scope" value="Eukaryota"/>
</dbReference>
<dbReference type="Gene3D" id="1.25.10.10">
    <property type="entry name" value="Leucine-rich Repeat Variant"/>
    <property type="match status" value="1"/>
</dbReference>
<dbReference type="Proteomes" id="UP000029867">
    <property type="component" value="Unassembled WGS sequence"/>
</dbReference>
<dbReference type="EMBL" id="JQFK01000044">
    <property type="protein sequence ID" value="KGK37108.1"/>
    <property type="molecule type" value="Genomic_DNA"/>
</dbReference>
<dbReference type="InterPro" id="IPR011989">
    <property type="entry name" value="ARM-like"/>
</dbReference>
<organism evidence="3 4">
    <name type="scientific">Pichia kudriavzevii</name>
    <name type="common">Yeast</name>
    <name type="synonym">Issatchenkia orientalis</name>
    <dbReference type="NCBI Taxonomy" id="4909"/>
    <lineage>
        <taxon>Eukaryota</taxon>
        <taxon>Fungi</taxon>
        <taxon>Dikarya</taxon>
        <taxon>Ascomycota</taxon>
        <taxon>Saccharomycotina</taxon>
        <taxon>Pichiomycetes</taxon>
        <taxon>Pichiales</taxon>
        <taxon>Pichiaceae</taxon>
        <taxon>Pichia</taxon>
    </lineage>
</organism>
<dbReference type="Pfam" id="PF10363">
    <property type="entry name" value="RTP1_C1"/>
    <property type="match status" value="1"/>
</dbReference>
<evidence type="ECO:0000313" key="4">
    <source>
        <dbReference type="Proteomes" id="UP000029867"/>
    </source>
</evidence>
<feature type="domain" description="RNA polymerase II assembly factor Rtp1 C-terminal" evidence="2">
    <location>
        <begin position="673"/>
        <end position="782"/>
    </location>
</feature>
<dbReference type="InterPro" id="IPR019451">
    <property type="entry name" value="Rtp1_C1"/>
</dbReference>
<name>A0A099NWC6_PICKU</name>
<dbReference type="InterPro" id="IPR039600">
    <property type="entry name" value="TANGO6/Rtp1"/>
</dbReference>
<comment type="caution">
    <text evidence="3">The sequence shown here is derived from an EMBL/GenBank/DDBJ whole genome shotgun (WGS) entry which is preliminary data.</text>
</comment>
<evidence type="ECO:0000259" key="2">
    <source>
        <dbReference type="Pfam" id="PF10363"/>
    </source>
</evidence>
<evidence type="ECO:0000313" key="3">
    <source>
        <dbReference type="EMBL" id="KGK37108.1"/>
    </source>
</evidence>
<proteinExistence type="inferred from homology"/>
<gene>
    <name evidence="3" type="ORF">JL09_g3761</name>
</gene>
<dbReference type="SUPFAM" id="SSF48371">
    <property type="entry name" value="ARM repeat"/>
    <property type="match status" value="1"/>
</dbReference>
<dbReference type="AlphaFoldDB" id="A0A099NWC6"/>
<accession>A0A099NWC6</accession>
<dbReference type="HOGENOM" id="CLU_006300_1_0_1"/>
<dbReference type="InterPro" id="IPR016024">
    <property type="entry name" value="ARM-type_fold"/>
</dbReference>